<dbReference type="SMART" id="SM00421">
    <property type="entry name" value="HTH_LUXR"/>
    <property type="match status" value="1"/>
</dbReference>
<sequence length="222" mass="24205">MHGKIRIGVIDEQPLYRDGLVSALEAEPDMEVVGQGETALEAVQIAHDCLSDILLMDMNMPGGGLNALAKIALRCPSTKVLVLTSVNDESEVRSALRKGARGYLLKETGRSELVSAVRMINKGQRYVSPGFAAQLIMSKGMEGSEILISPNPFPELSDREKRILMLILQGRSNRMIGDELGLTEKTIKGYLTAIMDKLRVRNRVEAAIVAAERMSGGRSTPQ</sequence>
<keyword evidence="1 3" id="KW-0597">Phosphoprotein</keyword>
<evidence type="ECO:0000259" key="4">
    <source>
        <dbReference type="PROSITE" id="PS50043"/>
    </source>
</evidence>
<dbReference type="SUPFAM" id="SSF46894">
    <property type="entry name" value="C-terminal effector domain of the bipartite response regulators"/>
    <property type="match status" value="1"/>
</dbReference>
<accession>A0A936ZBJ0</accession>
<dbReference type="InterPro" id="IPR011006">
    <property type="entry name" value="CheY-like_superfamily"/>
</dbReference>
<gene>
    <name evidence="6" type="ORF">JKG68_01410</name>
</gene>
<evidence type="ECO:0000259" key="5">
    <source>
        <dbReference type="PROSITE" id="PS50110"/>
    </source>
</evidence>
<comment type="caution">
    <text evidence="6">The sequence shown here is derived from an EMBL/GenBank/DDBJ whole genome shotgun (WGS) entry which is preliminary data.</text>
</comment>
<evidence type="ECO:0000256" key="3">
    <source>
        <dbReference type="PROSITE-ProRule" id="PRU00169"/>
    </source>
</evidence>
<evidence type="ECO:0000256" key="1">
    <source>
        <dbReference type="ARBA" id="ARBA00022553"/>
    </source>
</evidence>
<feature type="modified residue" description="4-aspartylphosphate" evidence="3">
    <location>
        <position position="57"/>
    </location>
</feature>
<dbReference type="InterPro" id="IPR016032">
    <property type="entry name" value="Sig_transdc_resp-reg_C-effctor"/>
</dbReference>
<evidence type="ECO:0000313" key="7">
    <source>
        <dbReference type="Proteomes" id="UP000605848"/>
    </source>
</evidence>
<dbReference type="CDD" id="cd17535">
    <property type="entry name" value="REC_NarL-like"/>
    <property type="match status" value="1"/>
</dbReference>
<dbReference type="PRINTS" id="PR00038">
    <property type="entry name" value="HTHLUXR"/>
</dbReference>
<dbReference type="GO" id="GO:0000160">
    <property type="term" value="P:phosphorelay signal transduction system"/>
    <property type="evidence" value="ECO:0007669"/>
    <property type="project" value="InterPro"/>
</dbReference>
<feature type="domain" description="HTH luxR-type" evidence="4">
    <location>
        <begin position="149"/>
        <end position="214"/>
    </location>
</feature>
<dbReference type="InterPro" id="IPR039420">
    <property type="entry name" value="WalR-like"/>
</dbReference>
<keyword evidence="2" id="KW-0238">DNA-binding</keyword>
<organism evidence="6 7">
    <name type="scientific">Microvirga aerilata</name>
    <dbReference type="NCBI Taxonomy" id="670292"/>
    <lineage>
        <taxon>Bacteria</taxon>
        <taxon>Pseudomonadati</taxon>
        <taxon>Pseudomonadota</taxon>
        <taxon>Alphaproteobacteria</taxon>
        <taxon>Hyphomicrobiales</taxon>
        <taxon>Methylobacteriaceae</taxon>
        <taxon>Microvirga</taxon>
    </lineage>
</organism>
<dbReference type="EMBL" id="JAEQMY010000001">
    <property type="protein sequence ID" value="MBL0402620.1"/>
    <property type="molecule type" value="Genomic_DNA"/>
</dbReference>
<dbReference type="InterPro" id="IPR001789">
    <property type="entry name" value="Sig_transdc_resp-reg_receiver"/>
</dbReference>
<proteinExistence type="predicted"/>
<dbReference type="PROSITE" id="PS50110">
    <property type="entry name" value="RESPONSE_REGULATORY"/>
    <property type="match status" value="1"/>
</dbReference>
<dbReference type="GO" id="GO:0003677">
    <property type="term" value="F:DNA binding"/>
    <property type="evidence" value="ECO:0007669"/>
    <property type="project" value="UniProtKB-KW"/>
</dbReference>
<dbReference type="SMART" id="SM00448">
    <property type="entry name" value="REC"/>
    <property type="match status" value="1"/>
</dbReference>
<dbReference type="Proteomes" id="UP000605848">
    <property type="component" value="Unassembled WGS sequence"/>
</dbReference>
<dbReference type="Gene3D" id="3.40.50.2300">
    <property type="match status" value="1"/>
</dbReference>
<name>A0A936ZBJ0_9HYPH</name>
<evidence type="ECO:0000256" key="2">
    <source>
        <dbReference type="ARBA" id="ARBA00023125"/>
    </source>
</evidence>
<dbReference type="CDD" id="cd06170">
    <property type="entry name" value="LuxR_C_like"/>
    <property type="match status" value="1"/>
</dbReference>
<dbReference type="SUPFAM" id="SSF52172">
    <property type="entry name" value="CheY-like"/>
    <property type="match status" value="1"/>
</dbReference>
<dbReference type="InterPro" id="IPR058245">
    <property type="entry name" value="NreC/VraR/RcsB-like_REC"/>
</dbReference>
<evidence type="ECO:0000313" key="6">
    <source>
        <dbReference type="EMBL" id="MBL0402620.1"/>
    </source>
</evidence>
<dbReference type="AlphaFoldDB" id="A0A936ZBJ0"/>
<protein>
    <submittedName>
        <fullName evidence="6">Response regulator transcription factor</fullName>
    </submittedName>
</protein>
<dbReference type="GO" id="GO:0006355">
    <property type="term" value="P:regulation of DNA-templated transcription"/>
    <property type="evidence" value="ECO:0007669"/>
    <property type="project" value="InterPro"/>
</dbReference>
<dbReference type="PROSITE" id="PS50043">
    <property type="entry name" value="HTH_LUXR_2"/>
    <property type="match status" value="1"/>
</dbReference>
<feature type="domain" description="Response regulatory" evidence="5">
    <location>
        <begin position="6"/>
        <end position="121"/>
    </location>
</feature>
<keyword evidence="7" id="KW-1185">Reference proteome</keyword>
<dbReference type="PROSITE" id="PS00622">
    <property type="entry name" value="HTH_LUXR_1"/>
    <property type="match status" value="1"/>
</dbReference>
<dbReference type="RefSeq" id="WP_202055290.1">
    <property type="nucleotide sequence ID" value="NZ_JAEQMY010000001.1"/>
</dbReference>
<dbReference type="PANTHER" id="PTHR43214">
    <property type="entry name" value="TWO-COMPONENT RESPONSE REGULATOR"/>
    <property type="match status" value="1"/>
</dbReference>
<dbReference type="Pfam" id="PF00196">
    <property type="entry name" value="GerE"/>
    <property type="match status" value="1"/>
</dbReference>
<dbReference type="InterPro" id="IPR000792">
    <property type="entry name" value="Tscrpt_reg_LuxR_C"/>
</dbReference>
<dbReference type="Pfam" id="PF00072">
    <property type="entry name" value="Response_reg"/>
    <property type="match status" value="1"/>
</dbReference>
<reference evidence="6" key="1">
    <citation type="submission" date="2021-01" db="EMBL/GenBank/DDBJ databases">
        <title>Microvirga sp.</title>
        <authorList>
            <person name="Kim M.K."/>
        </authorList>
    </citation>
    <scope>NUCLEOTIDE SEQUENCE</scope>
    <source>
        <strain evidence="6">5420S-16</strain>
    </source>
</reference>